<keyword evidence="10 15" id="KW-0460">Magnesium</keyword>
<dbReference type="InterPro" id="IPR004532">
    <property type="entry name" value="Phe-tRNA-ligase_IIc_bsu_bact"/>
</dbReference>
<dbReference type="PANTHER" id="PTHR10947:SF0">
    <property type="entry name" value="PHENYLALANINE--TRNA LIGASE BETA SUBUNIT"/>
    <property type="match status" value="1"/>
</dbReference>
<proteinExistence type="inferred from homology"/>
<feature type="binding site" evidence="15">
    <location>
        <position position="466"/>
    </location>
    <ligand>
        <name>Mg(2+)</name>
        <dbReference type="ChEBI" id="CHEBI:18420"/>
        <note>shared with alpha subunit</note>
    </ligand>
</feature>
<sequence>MKAPISWLRDNVALPPETNTAMLAEQLTKVGLTVEHIETTGSPVTGPLVVGRVLSIVSEPQKNGKTIRYCRVDVGKALNDTATGDHPASRGIVCGADNFVEGDLVVVALPGAVLPGGFAIAARKTYGHISDGMICAEDELGLGDDHSGIMVLAAGSAEPGDNAIDLLWSSDEVLDIEVTPDLSYCLSIRGLAREAAIANGVTFDDRYRAHLPEPVDGGHPVVLESERCQAFVALTIDGIDPTAASPSWMVERLRASGVRSISLPVDVTNYVMLESGQPLHAYDAAKLQGPIRVRLAQPGEKLRTLDGQDRALDVDDLLITDDSGPIGLAGVMGGETTEVSDDTTSIVLEAASFAAASVSRTFRRHSLPSEASKRFERGVDTQLGHVAATRAAKLLTEAGGGKVTAGTIVGAATAPRSVKLRSGLVSSVLGTRVDQEEIIRLLNAAAIPVTVLGDLLTVTAPSWRGDLVDPYDVVEEIGRHVGYDRIGLRLPVPADTHGLDPRIRDRRAVLRAVAAFGFTELLTLPFTSEDEIERLGIEGDDHRRQLVRLANPLAETQAYLRTTLLPGLFDAVARNVSRSLTDLALFEQGRVFFDGGPAVAPRPSVAHRPSPEELQAIEEALPEQPNTLAAVVTGNWRPAGWWGAAEAADWTHVVAFAECAAESVGVAMTRRNVERAPWHPGRCAELSVNGLVVGHAGELHPGVVGAFRLPEHACAVEINLDLLLAQSSRGGQIGSLSAFPLAKEDVALIVDDSVAAADVQAALAEGAGDLLESIALFDVYTGDQAGDGKKSLAFALRFRADRTLTDGEAAEARQRAVKVAVDRFGAVQRA</sequence>
<evidence type="ECO:0000259" key="18">
    <source>
        <dbReference type="PROSITE" id="PS51447"/>
    </source>
</evidence>
<dbReference type="EMBL" id="FQZG01000058">
    <property type="protein sequence ID" value="SHJ56122.1"/>
    <property type="molecule type" value="Genomic_DNA"/>
</dbReference>
<evidence type="ECO:0000313" key="21">
    <source>
        <dbReference type="Proteomes" id="UP000184512"/>
    </source>
</evidence>
<dbReference type="Pfam" id="PF17759">
    <property type="entry name" value="tRNA_synthFbeta"/>
    <property type="match status" value="1"/>
</dbReference>
<dbReference type="Pfam" id="PF03483">
    <property type="entry name" value="B3_4"/>
    <property type="match status" value="1"/>
</dbReference>
<name>A0A1M6KB45_9ACTN</name>
<evidence type="ECO:0000256" key="6">
    <source>
        <dbReference type="ARBA" id="ARBA00022598"/>
    </source>
</evidence>
<dbReference type="InterPro" id="IPR036690">
    <property type="entry name" value="Fdx_antiC-bd_sf"/>
</dbReference>
<dbReference type="Proteomes" id="UP000184512">
    <property type="component" value="Unassembled WGS sequence"/>
</dbReference>
<dbReference type="InterPro" id="IPR033714">
    <property type="entry name" value="tRNA_bind_bactPheRS"/>
</dbReference>
<dbReference type="Gene3D" id="3.30.930.10">
    <property type="entry name" value="Bira Bifunctional Protein, Domain 2"/>
    <property type="match status" value="1"/>
</dbReference>
<dbReference type="AlphaFoldDB" id="A0A1M6KB45"/>
<dbReference type="Pfam" id="PF03484">
    <property type="entry name" value="B5"/>
    <property type="match status" value="1"/>
</dbReference>
<evidence type="ECO:0000256" key="7">
    <source>
        <dbReference type="ARBA" id="ARBA00022723"/>
    </source>
</evidence>
<dbReference type="CDD" id="cd02796">
    <property type="entry name" value="tRNA_bind_bactPheRS"/>
    <property type="match status" value="1"/>
</dbReference>
<dbReference type="RefSeq" id="WP_073189326.1">
    <property type="nucleotide sequence ID" value="NZ_FQZG01000058.1"/>
</dbReference>
<dbReference type="HAMAP" id="MF_00283">
    <property type="entry name" value="Phe_tRNA_synth_beta1"/>
    <property type="match status" value="1"/>
</dbReference>
<keyword evidence="8 15" id="KW-0547">Nucleotide-binding</keyword>
<dbReference type="InterPro" id="IPR012340">
    <property type="entry name" value="NA-bd_OB-fold"/>
</dbReference>
<dbReference type="InterPro" id="IPR045060">
    <property type="entry name" value="Phe-tRNA-ligase_IIc_bsu"/>
</dbReference>
<feature type="domain" description="FDX-ACB" evidence="18">
    <location>
        <begin position="737"/>
        <end position="829"/>
    </location>
</feature>
<dbReference type="InterPro" id="IPR005146">
    <property type="entry name" value="B3/B4_tRNA-bd"/>
</dbReference>
<dbReference type="SUPFAM" id="SSF55681">
    <property type="entry name" value="Class II aaRS and biotin synthetases"/>
    <property type="match status" value="1"/>
</dbReference>
<keyword evidence="5 16" id="KW-0820">tRNA-binding</keyword>
<evidence type="ECO:0000256" key="14">
    <source>
        <dbReference type="ARBA" id="ARBA00049255"/>
    </source>
</evidence>
<evidence type="ECO:0000259" key="19">
    <source>
        <dbReference type="PROSITE" id="PS51483"/>
    </source>
</evidence>
<reference evidence="20 21" key="1">
    <citation type="submission" date="2016-11" db="EMBL/GenBank/DDBJ databases">
        <authorList>
            <person name="Jaros S."/>
            <person name="Januszkiewicz K."/>
            <person name="Wedrychowicz H."/>
        </authorList>
    </citation>
    <scope>NUCLEOTIDE SEQUENCE [LARGE SCALE GENOMIC DNA]</scope>
    <source>
        <strain evidence="20 21">DSM 12906</strain>
    </source>
</reference>
<feature type="binding site" evidence="15">
    <location>
        <position position="476"/>
    </location>
    <ligand>
        <name>Mg(2+)</name>
        <dbReference type="ChEBI" id="CHEBI:18420"/>
        <note>shared with alpha subunit</note>
    </ligand>
</feature>
<dbReference type="OrthoDB" id="9805455at2"/>
<dbReference type="SMART" id="SM00896">
    <property type="entry name" value="FDX-ACB"/>
    <property type="match status" value="1"/>
</dbReference>
<dbReference type="Gene3D" id="2.40.50.140">
    <property type="entry name" value="Nucleic acid-binding proteins"/>
    <property type="match status" value="1"/>
</dbReference>
<keyword evidence="21" id="KW-1185">Reference proteome</keyword>
<evidence type="ECO:0000256" key="1">
    <source>
        <dbReference type="ARBA" id="ARBA00004496"/>
    </source>
</evidence>
<dbReference type="GO" id="GO:0009328">
    <property type="term" value="C:phenylalanine-tRNA ligase complex"/>
    <property type="evidence" value="ECO:0007669"/>
    <property type="project" value="TreeGrafter"/>
</dbReference>
<dbReference type="SMART" id="SM00874">
    <property type="entry name" value="B5"/>
    <property type="match status" value="1"/>
</dbReference>
<dbReference type="SUPFAM" id="SSF50249">
    <property type="entry name" value="Nucleic acid-binding proteins"/>
    <property type="match status" value="1"/>
</dbReference>
<dbReference type="SUPFAM" id="SSF54991">
    <property type="entry name" value="Anticodon-binding domain of PheRS"/>
    <property type="match status" value="1"/>
</dbReference>
<feature type="domain" description="TRNA-binding" evidence="17">
    <location>
        <begin position="42"/>
        <end position="164"/>
    </location>
</feature>
<keyword evidence="9 15" id="KW-0067">ATP-binding</keyword>
<comment type="similarity">
    <text evidence="2 15">Belongs to the phenylalanyl-tRNA synthetase beta subunit family. Type 1 subfamily.</text>
</comment>
<comment type="subunit">
    <text evidence="3 15">Tetramer of two alpha and two beta subunits.</text>
</comment>
<dbReference type="Gene3D" id="3.30.70.380">
    <property type="entry name" value="Ferrodoxin-fold anticodon-binding domain"/>
    <property type="match status" value="1"/>
</dbReference>
<dbReference type="InterPro" id="IPR005147">
    <property type="entry name" value="tRNA_synthase_B5-dom"/>
</dbReference>
<dbReference type="PROSITE" id="PS50886">
    <property type="entry name" value="TRBD"/>
    <property type="match status" value="1"/>
</dbReference>
<feature type="binding site" evidence="15">
    <location>
        <position position="475"/>
    </location>
    <ligand>
        <name>Mg(2+)</name>
        <dbReference type="ChEBI" id="CHEBI:18420"/>
        <note>shared with alpha subunit</note>
    </ligand>
</feature>
<evidence type="ECO:0000256" key="2">
    <source>
        <dbReference type="ARBA" id="ARBA00008653"/>
    </source>
</evidence>
<evidence type="ECO:0000256" key="16">
    <source>
        <dbReference type="PROSITE-ProRule" id="PRU00209"/>
    </source>
</evidence>
<evidence type="ECO:0000256" key="4">
    <source>
        <dbReference type="ARBA" id="ARBA00022490"/>
    </source>
</evidence>
<keyword evidence="13 15" id="KW-0030">Aminoacyl-tRNA synthetase</keyword>
<dbReference type="STRING" id="1123357.SAMN02745244_02779"/>
<dbReference type="GO" id="GO:0000049">
    <property type="term" value="F:tRNA binding"/>
    <property type="evidence" value="ECO:0007669"/>
    <property type="project" value="UniProtKB-UniRule"/>
</dbReference>
<evidence type="ECO:0000313" key="20">
    <source>
        <dbReference type="EMBL" id="SHJ56122.1"/>
    </source>
</evidence>
<dbReference type="Gene3D" id="3.30.56.10">
    <property type="match status" value="2"/>
</dbReference>
<evidence type="ECO:0000256" key="15">
    <source>
        <dbReference type="HAMAP-Rule" id="MF_00283"/>
    </source>
</evidence>
<dbReference type="Pfam" id="PF01588">
    <property type="entry name" value="tRNA_bind"/>
    <property type="match status" value="1"/>
</dbReference>
<evidence type="ECO:0000256" key="5">
    <source>
        <dbReference type="ARBA" id="ARBA00022555"/>
    </source>
</evidence>
<dbReference type="PROSITE" id="PS51483">
    <property type="entry name" value="B5"/>
    <property type="match status" value="1"/>
</dbReference>
<comment type="catalytic activity">
    <reaction evidence="14 15">
        <text>tRNA(Phe) + L-phenylalanine + ATP = L-phenylalanyl-tRNA(Phe) + AMP + diphosphate + H(+)</text>
        <dbReference type="Rhea" id="RHEA:19413"/>
        <dbReference type="Rhea" id="RHEA-COMP:9668"/>
        <dbReference type="Rhea" id="RHEA-COMP:9699"/>
        <dbReference type="ChEBI" id="CHEBI:15378"/>
        <dbReference type="ChEBI" id="CHEBI:30616"/>
        <dbReference type="ChEBI" id="CHEBI:33019"/>
        <dbReference type="ChEBI" id="CHEBI:58095"/>
        <dbReference type="ChEBI" id="CHEBI:78442"/>
        <dbReference type="ChEBI" id="CHEBI:78531"/>
        <dbReference type="ChEBI" id="CHEBI:456215"/>
        <dbReference type="EC" id="6.1.1.20"/>
    </reaction>
</comment>
<feature type="domain" description="B5" evidence="19">
    <location>
        <begin position="413"/>
        <end position="488"/>
    </location>
</feature>
<dbReference type="InterPro" id="IPR041616">
    <property type="entry name" value="PheRS_beta_core"/>
</dbReference>
<dbReference type="InterPro" id="IPR045864">
    <property type="entry name" value="aa-tRNA-synth_II/BPL/LPL"/>
</dbReference>
<gene>
    <name evidence="15" type="primary">pheT</name>
    <name evidence="20" type="ORF">SAMN02745244_02779</name>
</gene>
<dbReference type="GO" id="GO:0000287">
    <property type="term" value="F:magnesium ion binding"/>
    <property type="evidence" value="ECO:0007669"/>
    <property type="project" value="UniProtKB-UniRule"/>
</dbReference>
<protein>
    <recommendedName>
        <fullName evidence="15">Phenylalanine--tRNA ligase beta subunit</fullName>
        <ecNumber evidence="15">6.1.1.20</ecNumber>
    </recommendedName>
    <alternativeName>
        <fullName evidence="15">Phenylalanyl-tRNA synthetase beta subunit</fullName>
        <shortName evidence="15">PheRS</shortName>
    </alternativeName>
</protein>
<organism evidence="20 21">
    <name type="scientific">Tessaracoccus bendigoensis DSM 12906</name>
    <dbReference type="NCBI Taxonomy" id="1123357"/>
    <lineage>
        <taxon>Bacteria</taxon>
        <taxon>Bacillati</taxon>
        <taxon>Actinomycetota</taxon>
        <taxon>Actinomycetes</taxon>
        <taxon>Propionibacteriales</taxon>
        <taxon>Propionibacteriaceae</taxon>
        <taxon>Tessaracoccus</taxon>
    </lineage>
</organism>
<dbReference type="InterPro" id="IPR002547">
    <property type="entry name" value="tRNA-bd_dom"/>
</dbReference>
<feature type="binding site" evidence="15">
    <location>
        <position position="472"/>
    </location>
    <ligand>
        <name>Mg(2+)</name>
        <dbReference type="ChEBI" id="CHEBI:18420"/>
        <note>shared with alpha subunit</note>
    </ligand>
</feature>
<evidence type="ECO:0000259" key="17">
    <source>
        <dbReference type="PROSITE" id="PS50886"/>
    </source>
</evidence>
<keyword evidence="12 15" id="KW-0648">Protein biosynthesis</keyword>
<keyword evidence="11 16" id="KW-0694">RNA-binding</keyword>
<evidence type="ECO:0000256" key="9">
    <source>
        <dbReference type="ARBA" id="ARBA00022840"/>
    </source>
</evidence>
<accession>A0A1M6KB45</accession>
<dbReference type="CDD" id="cd00769">
    <property type="entry name" value="PheRS_beta_core"/>
    <property type="match status" value="1"/>
</dbReference>
<dbReference type="PROSITE" id="PS51447">
    <property type="entry name" value="FDX_ACB"/>
    <property type="match status" value="1"/>
</dbReference>
<dbReference type="GO" id="GO:0006432">
    <property type="term" value="P:phenylalanyl-tRNA aminoacylation"/>
    <property type="evidence" value="ECO:0007669"/>
    <property type="project" value="UniProtKB-UniRule"/>
</dbReference>
<dbReference type="InterPro" id="IPR005121">
    <property type="entry name" value="Fdx_antiC-bd"/>
</dbReference>
<keyword evidence="4 15" id="KW-0963">Cytoplasm</keyword>
<dbReference type="Pfam" id="PF03147">
    <property type="entry name" value="FDX-ACB"/>
    <property type="match status" value="1"/>
</dbReference>
<evidence type="ECO:0000256" key="3">
    <source>
        <dbReference type="ARBA" id="ARBA00011209"/>
    </source>
</evidence>
<dbReference type="GO" id="GO:0004826">
    <property type="term" value="F:phenylalanine-tRNA ligase activity"/>
    <property type="evidence" value="ECO:0007669"/>
    <property type="project" value="UniProtKB-UniRule"/>
</dbReference>
<evidence type="ECO:0000256" key="10">
    <source>
        <dbReference type="ARBA" id="ARBA00022842"/>
    </source>
</evidence>
<dbReference type="Gene3D" id="3.50.40.10">
    <property type="entry name" value="Phenylalanyl-trna Synthetase, Chain B, domain 3"/>
    <property type="match status" value="1"/>
</dbReference>
<evidence type="ECO:0000256" key="11">
    <source>
        <dbReference type="ARBA" id="ARBA00022884"/>
    </source>
</evidence>
<evidence type="ECO:0000256" key="13">
    <source>
        <dbReference type="ARBA" id="ARBA00023146"/>
    </source>
</evidence>
<dbReference type="NCBIfam" id="TIGR00472">
    <property type="entry name" value="pheT_bact"/>
    <property type="match status" value="1"/>
</dbReference>
<comment type="cofactor">
    <cofactor evidence="15">
        <name>Mg(2+)</name>
        <dbReference type="ChEBI" id="CHEBI:18420"/>
    </cofactor>
    <text evidence="15">Binds 2 magnesium ions per tetramer.</text>
</comment>
<dbReference type="GO" id="GO:0005524">
    <property type="term" value="F:ATP binding"/>
    <property type="evidence" value="ECO:0007669"/>
    <property type="project" value="UniProtKB-UniRule"/>
</dbReference>
<dbReference type="PANTHER" id="PTHR10947">
    <property type="entry name" value="PHENYLALANYL-TRNA SYNTHETASE BETA CHAIN AND LEUCINE-RICH REPEAT-CONTAINING PROTEIN 47"/>
    <property type="match status" value="1"/>
</dbReference>
<keyword evidence="7 15" id="KW-0479">Metal-binding</keyword>
<dbReference type="EC" id="6.1.1.20" evidence="15"/>
<evidence type="ECO:0000256" key="8">
    <source>
        <dbReference type="ARBA" id="ARBA00022741"/>
    </source>
</evidence>
<dbReference type="SUPFAM" id="SSF46955">
    <property type="entry name" value="Putative DNA-binding domain"/>
    <property type="match status" value="1"/>
</dbReference>
<keyword evidence="6 15" id="KW-0436">Ligase</keyword>
<dbReference type="SMART" id="SM00873">
    <property type="entry name" value="B3_4"/>
    <property type="match status" value="1"/>
</dbReference>
<comment type="subcellular location">
    <subcellularLocation>
        <location evidence="1 15">Cytoplasm</location>
    </subcellularLocation>
</comment>
<dbReference type="InterPro" id="IPR020825">
    <property type="entry name" value="Phe-tRNA_synthase-like_B3/B4"/>
</dbReference>
<dbReference type="InterPro" id="IPR009061">
    <property type="entry name" value="DNA-bd_dom_put_sf"/>
</dbReference>
<evidence type="ECO:0000256" key="12">
    <source>
        <dbReference type="ARBA" id="ARBA00022917"/>
    </source>
</evidence>
<dbReference type="SUPFAM" id="SSF56037">
    <property type="entry name" value="PheT/TilS domain"/>
    <property type="match status" value="1"/>
</dbReference>